<dbReference type="Gene3D" id="2.115.10.20">
    <property type="entry name" value="Glycosyl hydrolase domain, family 43"/>
    <property type="match status" value="2"/>
</dbReference>
<dbReference type="RefSeq" id="WP_020518443.1">
    <property type="nucleotide sequence ID" value="NZ_JBIAZU010000001.1"/>
</dbReference>
<keyword evidence="2" id="KW-1185">Reference proteome</keyword>
<reference evidence="1 2" key="1">
    <citation type="submission" date="2024-10" db="EMBL/GenBank/DDBJ databases">
        <title>The Natural Products Discovery Center: Release of the First 8490 Sequenced Strains for Exploring Actinobacteria Biosynthetic Diversity.</title>
        <authorList>
            <person name="Kalkreuter E."/>
            <person name="Kautsar S.A."/>
            <person name="Yang D."/>
            <person name="Bader C.D."/>
            <person name="Teijaro C.N."/>
            <person name="Fluegel L."/>
            <person name="Davis C.M."/>
            <person name="Simpson J.R."/>
            <person name="Lauterbach L."/>
            <person name="Steele A.D."/>
            <person name="Gui C."/>
            <person name="Meng S."/>
            <person name="Li G."/>
            <person name="Viehrig K."/>
            <person name="Ye F."/>
            <person name="Su P."/>
            <person name="Kiefer A.F."/>
            <person name="Nichols A."/>
            <person name="Cepeda A.J."/>
            <person name="Yan W."/>
            <person name="Fan B."/>
            <person name="Jiang Y."/>
            <person name="Adhikari A."/>
            <person name="Zheng C.-J."/>
            <person name="Schuster L."/>
            <person name="Cowan T.M."/>
            <person name="Smanski M.J."/>
            <person name="Chevrette M.G."/>
            <person name="De Carvalho L.P.S."/>
            <person name="Shen B."/>
        </authorList>
    </citation>
    <scope>NUCLEOTIDE SEQUENCE [LARGE SCALE GENOMIC DNA]</scope>
    <source>
        <strain evidence="1 2">NPDC000087</strain>
    </source>
</reference>
<comment type="caution">
    <text evidence="1">The sequence shown here is derived from an EMBL/GenBank/DDBJ whole genome shotgun (WGS) entry which is preliminary data.</text>
</comment>
<proteinExistence type="predicted"/>
<dbReference type="Proteomes" id="UP001602245">
    <property type="component" value="Unassembled WGS sequence"/>
</dbReference>
<organism evidence="1 2">
    <name type="scientific">Paractinoplanes globisporus</name>
    <dbReference type="NCBI Taxonomy" id="113565"/>
    <lineage>
        <taxon>Bacteria</taxon>
        <taxon>Bacillati</taxon>
        <taxon>Actinomycetota</taxon>
        <taxon>Actinomycetes</taxon>
        <taxon>Micromonosporales</taxon>
        <taxon>Micromonosporaceae</taxon>
        <taxon>Paractinoplanes</taxon>
    </lineage>
</organism>
<sequence>MTTGTVALPLPRWDEATVVVEPPGDEPGAWAGAPSSIVVDGWVYLAYRLRLPIGEGRGIANVIARSRDGVRFETVAEIGKERFGAESLERPALVHTDDGTWRLYVSAATPGTKHWRVDLLEAATPFGLADAPARTVLPGDETLGVKDPVLHHDEFGWHLWASVHPLESWDDADRMTTEYATSPDGVRWTWRGTALAPRPGEWDARGVRVSSVRVDGDEITVAYDGRATAAENWEERTGVARGKRQADGTFGELTAAEGPVGSPHSPYGLRYLSLVTLPSGGERIYYEATREDGAHDLRTEPA</sequence>
<dbReference type="EMBL" id="JBIAZU010000001">
    <property type="protein sequence ID" value="MFF5288010.1"/>
    <property type="molecule type" value="Genomic_DNA"/>
</dbReference>
<evidence type="ECO:0000313" key="1">
    <source>
        <dbReference type="EMBL" id="MFF5288010.1"/>
    </source>
</evidence>
<protein>
    <submittedName>
        <fullName evidence="1">Uncharacterized protein</fullName>
    </submittedName>
</protein>
<gene>
    <name evidence="1" type="ORF">ACFY35_01135</name>
</gene>
<accession>A0ABW6W657</accession>
<dbReference type="InterPro" id="IPR023296">
    <property type="entry name" value="Glyco_hydro_beta-prop_sf"/>
</dbReference>
<name>A0ABW6W657_9ACTN</name>
<dbReference type="SUPFAM" id="SSF75005">
    <property type="entry name" value="Arabinanase/levansucrase/invertase"/>
    <property type="match status" value="1"/>
</dbReference>
<evidence type="ECO:0000313" key="2">
    <source>
        <dbReference type="Proteomes" id="UP001602245"/>
    </source>
</evidence>